<reference evidence="2 3" key="1">
    <citation type="journal article" date="2019" name="G3 (Bethesda)">
        <title>Sequencing of a Wild Apple (Malus baccata) Genome Unravels the Differences Between Cultivated and Wild Apple Species Regarding Disease Resistance and Cold Tolerance.</title>
        <authorList>
            <person name="Chen X."/>
        </authorList>
    </citation>
    <scope>NUCLEOTIDE SEQUENCE [LARGE SCALE GENOMIC DNA]</scope>
    <source>
        <strain evidence="3">cv. Shandingzi</strain>
        <tissue evidence="2">Leaves</tissue>
    </source>
</reference>
<feature type="transmembrane region" description="Helical" evidence="1">
    <location>
        <begin position="92"/>
        <end position="113"/>
    </location>
</feature>
<keyword evidence="1" id="KW-0472">Membrane</keyword>
<keyword evidence="1" id="KW-0812">Transmembrane</keyword>
<proteinExistence type="predicted"/>
<accession>A0A540NSX8</accession>
<organism evidence="2 3">
    <name type="scientific">Malus baccata</name>
    <name type="common">Siberian crab apple</name>
    <name type="synonym">Pyrus baccata</name>
    <dbReference type="NCBI Taxonomy" id="106549"/>
    <lineage>
        <taxon>Eukaryota</taxon>
        <taxon>Viridiplantae</taxon>
        <taxon>Streptophyta</taxon>
        <taxon>Embryophyta</taxon>
        <taxon>Tracheophyta</taxon>
        <taxon>Spermatophyta</taxon>
        <taxon>Magnoliopsida</taxon>
        <taxon>eudicotyledons</taxon>
        <taxon>Gunneridae</taxon>
        <taxon>Pentapetalae</taxon>
        <taxon>rosids</taxon>
        <taxon>fabids</taxon>
        <taxon>Rosales</taxon>
        <taxon>Rosaceae</taxon>
        <taxon>Amygdaloideae</taxon>
        <taxon>Maleae</taxon>
        <taxon>Malus</taxon>
    </lineage>
</organism>
<evidence type="ECO:0000256" key="1">
    <source>
        <dbReference type="SAM" id="Phobius"/>
    </source>
</evidence>
<sequence length="155" mass="17133">MADHGITSPILSHPPSNHSHLILTIQDDTDTDNHHNGTHTHQSNSAHYHYSRNPFAFLRSDGFNVPVSTIADPFQNHTLEIMGVYEWLKIKMCLPVALALLVLFGASLVIGFWRRNWLFKGGKIRRTICLGRGARLCGSLGSVLDAFSSLLATTG</sequence>
<evidence type="ECO:0000313" key="3">
    <source>
        <dbReference type="Proteomes" id="UP000315295"/>
    </source>
</evidence>
<protein>
    <submittedName>
        <fullName evidence="2">Uncharacterized protein</fullName>
    </submittedName>
</protein>
<comment type="caution">
    <text evidence="2">The sequence shown here is derived from an EMBL/GenBank/DDBJ whole genome shotgun (WGS) entry which is preliminary data.</text>
</comment>
<keyword evidence="3" id="KW-1185">Reference proteome</keyword>
<gene>
    <name evidence="2" type="ORF">C1H46_000065</name>
</gene>
<dbReference type="Proteomes" id="UP000315295">
    <property type="component" value="Unassembled WGS sequence"/>
</dbReference>
<keyword evidence="1" id="KW-1133">Transmembrane helix</keyword>
<evidence type="ECO:0000313" key="2">
    <source>
        <dbReference type="EMBL" id="TQE14146.1"/>
    </source>
</evidence>
<dbReference type="AlphaFoldDB" id="A0A540NSX8"/>
<dbReference type="EMBL" id="VIEB01000005">
    <property type="protein sequence ID" value="TQE14146.1"/>
    <property type="molecule type" value="Genomic_DNA"/>
</dbReference>
<name>A0A540NSX8_MALBA</name>
<dbReference type="STRING" id="106549.A0A540NSX8"/>